<dbReference type="SUPFAM" id="SSF52540">
    <property type="entry name" value="P-loop containing nucleoside triphosphate hydrolases"/>
    <property type="match status" value="1"/>
</dbReference>
<organism evidence="2 3">
    <name type="scientific">Actinoalloteichus fjordicus</name>
    <dbReference type="NCBI Taxonomy" id="1612552"/>
    <lineage>
        <taxon>Bacteria</taxon>
        <taxon>Bacillati</taxon>
        <taxon>Actinomycetota</taxon>
        <taxon>Actinomycetes</taxon>
        <taxon>Pseudonocardiales</taxon>
        <taxon>Pseudonocardiaceae</taxon>
        <taxon>Actinoalloteichus</taxon>
    </lineage>
</organism>
<dbReference type="Gene3D" id="3.40.50.300">
    <property type="entry name" value="P-loop containing nucleotide triphosphate hydrolases"/>
    <property type="match status" value="2"/>
</dbReference>
<dbReference type="KEGG" id="acad:UA74_26035"/>
<feature type="domain" description="ATPase AAA-type core" evidence="1">
    <location>
        <begin position="23"/>
        <end position="393"/>
    </location>
</feature>
<name>A0AAC9PUK6_9PSEU</name>
<evidence type="ECO:0000259" key="1">
    <source>
        <dbReference type="Pfam" id="PF13304"/>
    </source>
</evidence>
<evidence type="ECO:0000313" key="3">
    <source>
        <dbReference type="Proteomes" id="UP000185511"/>
    </source>
</evidence>
<dbReference type="InterPro" id="IPR027417">
    <property type="entry name" value="P-loop_NTPase"/>
</dbReference>
<gene>
    <name evidence="2" type="ORF">UA74_26035</name>
</gene>
<dbReference type="Proteomes" id="UP000185511">
    <property type="component" value="Chromosome"/>
</dbReference>
<dbReference type="AlphaFoldDB" id="A0AAC9PUK6"/>
<dbReference type="EMBL" id="CP016076">
    <property type="protein sequence ID" value="APU17212.1"/>
    <property type="molecule type" value="Genomic_DNA"/>
</dbReference>
<dbReference type="PANTHER" id="PTHR40396:SF1">
    <property type="entry name" value="ATPASE AAA-TYPE CORE DOMAIN-CONTAINING PROTEIN"/>
    <property type="match status" value="1"/>
</dbReference>
<dbReference type="PANTHER" id="PTHR40396">
    <property type="entry name" value="ATPASE-LIKE PROTEIN"/>
    <property type="match status" value="1"/>
</dbReference>
<dbReference type="RefSeq" id="WP_075765659.1">
    <property type="nucleotide sequence ID" value="NZ_CP016076.1"/>
</dbReference>
<dbReference type="GO" id="GO:0016887">
    <property type="term" value="F:ATP hydrolysis activity"/>
    <property type="evidence" value="ECO:0007669"/>
    <property type="project" value="InterPro"/>
</dbReference>
<protein>
    <submittedName>
        <fullName evidence="2">ATPase</fullName>
    </submittedName>
</protein>
<sequence length="463" mass="50858">MLTRIEIDGFKSFADFGLDLPPFLVVLGQNASGKSNLFDAVQLLRRLVSAPSLFDAFADTRGELSELFRRYAGGAQADRMSFAVEVLLEPTAVDPFGEDIEVSHTRLRYELKIGLHTDSDGFPRARVLEEAVRPLPAKQDEWLRAVRASPAFKAEKLRYSGRRTDFLTTKDNGQGNRVFAISQEGRQGRARQIPAHAAEATVLSSITSAADFPTLFALRRELESWRFLQLDPAALRQPSTQEQRGDVLGANGANLAKVLRRIERVTRDEYGSGLDDIAAALATVVRGFSGVEVQEDAAQGRWETYLTTRDEGRVSARVASDGTLRVLALLAALHDPDHRGLVCFEEPENGIFPQRLQALLGLLRGLVTDPAADDGQGEPLVQLIVSSHSPVVLTALDRADLMVMDWTTRVSESGGGRISRVRRLLLSVDQKAIGFNDLPALTVPERRALPGIDLDEAKRVLES</sequence>
<dbReference type="InterPro" id="IPR003959">
    <property type="entry name" value="ATPase_AAA_core"/>
</dbReference>
<reference evidence="3" key="1">
    <citation type="submission" date="2016-06" db="EMBL/GenBank/DDBJ databases">
        <title>Complete genome sequence of Actinoalloteichus fjordicus DSM 46855 (=ADI127-17), type strain of the new species Actinoalloteichus fjordicus.</title>
        <authorList>
            <person name="Ruckert C."/>
            <person name="Nouioui I."/>
            <person name="Willmese J."/>
            <person name="van Wezel G."/>
            <person name="Klenk H.-P."/>
            <person name="Kalinowski J."/>
            <person name="Zotchev S.B."/>
        </authorList>
    </citation>
    <scope>NUCLEOTIDE SEQUENCE [LARGE SCALE GENOMIC DNA]</scope>
    <source>
        <strain evidence="3">ADI127-7</strain>
    </source>
</reference>
<proteinExistence type="predicted"/>
<evidence type="ECO:0000313" key="2">
    <source>
        <dbReference type="EMBL" id="APU17212.1"/>
    </source>
</evidence>
<keyword evidence="3" id="KW-1185">Reference proteome</keyword>
<dbReference type="Pfam" id="PF13304">
    <property type="entry name" value="AAA_21"/>
    <property type="match status" value="1"/>
</dbReference>
<accession>A0AAC9PUK6</accession>
<dbReference type="GO" id="GO:0005524">
    <property type="term" value="F:ATP binding"/>
    <property type="evidence" value="ECO:0007669"/>
    <property type="project" value="InterPro"/>
</dbReference>